<dbReference type="InterPro" id="IPR029061">
    <property type="entry name" value="THDP-binding"/>
</dbReference>
<dbReference type="PANTHER" id="PTHR47514">
    <property type="entry name" value="TRANSKETOLASE N-TERMINAL SECTION-RELATED"/>
    <property type="match status" value="1"/>
</dbReference>
<dbReference type="InterPro" id="IPR005474">
    <property type="entry name" value="Transketolase_N"/>
</dbReference>
<dbReference type="PANTHER" id="PTHR47514:SF2">
    <property type="entry name" value="TRANSKETOLASE"/>
    <property type="match status" value="1"/>
</dbReference>
<dbReference type="PROSITE" id="PS00801">
    <property type="entry name" value="TRANSKETOLASE_1"/>
    <property type="match status" value="1"/>
</dbReference>
<dbReference type="InterPro" id="IPR049557">
    <property type="entry name" value="Transketolase_CS"/>
</dbReference>
<proteinExistence type="predicted"/>
<evidence type="ECO:0000313" key="7">
    <source>
        <dbReference type="Proteomes" id="UP001500063"/>
    </source>
</evidence>
<dbReference type="CDD" id="cd02012">
    <property type="entry name" value="TPP_TK"/>
    <property type="match status" value="1"/>
</dbReference>
<dbReference type="RefSeq" id="WP_344122310.1">
    <property type="nucleotide sequence ID" value="NZ_BAAABW010000028.1"/>
</dbReference>
<accession>A0ABP3HIX7</accession>
<dbReference type="SUPFAM" id="SSF52518">
    <property type="entry name" value="Thiamin diphosphate-binding fold (THDP-binding)"/>
    <property type="match status" value="1"/>
</dbReference>
<evidence type="ECO:0000256" key="1">
    <source>
        <dbReference type="ARBA" id="ARBA00001964"/>
    </source>
</evidence>
<evidence type="ECO:0000256" key="2">
    <source>
        <dbReference type="ARBA" id="ARBA00022679"/>
    </source>
</evidence>
<sequence>MSATPPTGSPTGSAWTGDLAPEEHALRVRELIVEMCGSAEGGHLGGSMSLVEILVTLYRSVLRIDPAAPDDPERDVLLLSKGHGAIGLYAALAERGFFPAEDLATYGRPESLFSAHPNPAVPGVEMPTGSLGHGLPLGVGFALAARLDASPRRTFVLLGDGELQEGSNWEAAMAAGSLGLGRLVAVVDRNSLQITGPTENAVALEPLADRWHSFGWNVHEVDGHDIAELRATLDGIPYDADRPTVLIARTVKGRGLPYIEGQARSHYARLGERPKKRALAILRAQSRKAAQA</sequence>
<evidence type="ECO:0000259" key="5">
    <source>
        <dbReference type="Pfam" id="PF00456"/>
    </source>
</evidence>
<comment type="caution">
    <text evidence="6">The sequence shown here is derived from an EMBL/GenBank/DDBJ whole genome shotgun (WGS) entry which is preliminary data.</text>
</comment>
<reference evidence="7" key="1">
    <citation type="journal article" date="2019" name="Int. J. Syst. Evol. Microbiol.">
        <title>The Global Catalogue of Microorganisms (GCM) 10K type strain sequencing project: providing services to taxonomists for standard genome sequencing and annotation.</title>
        <authorList>
            <consortium name="The Broad Institute Genomics Platform"/>
            <consortium name="The Broad Institute Genome Sequencing Center for Infectious Disease"/>
            <person name="Wu L."/>
            <person name="Ma J."/>
        </authorList>
    </citation>
    <scope>NUCLEOTIDE SEQUENCE [LARGE SCALE GENOMIC DNA]</scope>
    <source>
        <strain evidence="7">JCM 4565</strain>
    </source>
</reference>
<keyword evidence="4" id="KW-0786">Thiamine pyrophosphate</keyword>
<comment type="cofactor">
    <cofactor evidence="1">
        <name>thiamine diphosphate</name>
        <dbReference type="ChEBI" id="CHEBI:58937"/>
    </cofactor>
</comment>
<keyword evidence="3" id="KW-0479">Metal-binding</keyword>
<dbReference type="Gene3D" id="3.40.50.970">
    <property type="match status" value="1"/>
</dbReference>
<dbReference type="EMBL" id="BAAABW010000028">
    <property type="protein sequence ID" value="GAA0371486.1"/>
    <property type="molecule type" value="Genomic_DNA"/>
</dbReference>
<keyword evidence="2" id="KW-0808">Transferase</keyword>
<name>A0ABP3HIX7_9ACTN</name>
<evidence type="ECO:0000313" key="6">
    <source>
        <dbReference type="EMBL" id="GAA0371486.1"/>
    </source>
</evidence>
<evidence type="ECO:0000256" key="4">
    <source>
        <dbReference type="ARBA" id="ARBA00023052"/>
    </source>
</evidence>
<feature type="domain" description="Transketolase N-terminal" evidence="5">
    <location>
        <begin position="27"/>
        <end position="273"/>
    </location>
</feature>
<keyword evidence="7" id="KW-1185">Reference proteome</keyword>
<protein>
    <submittedName>
        <fullName evidence="6">Transketolase</fullName>
    </submittedName>
</protein>
<dbReference type="Pfam" id="PF00456">
    <property type="entry name" value="Transketolase_N"/>
    <property type="match status" value="1"/>
</dbReference>
<gene>
    <name evidence="6" type="ORF">GCM10010319_56950</name>
</gene>
<organism evidence="6 7">
    <name type="scientific">Streptomyces blastmyceticus</name>
    <dbReference type="NCBI Taxonomy" id="68180"/>
    <lineage>
        <taxon>Bacteria</taxon>
        <taxon>Bacillati</taxon>
        <taxon>Actinomycetota</taxon>
        <taxon>Actinomycetes</taxon>
        <taxon>Kitasatosporales</taxon>
        <taxon>Streptomycetaceae</taxon>
        <taxon>Streptomyces</taxon>
    </lineage>
</organism>
<dbReference type="Proteomes" id="UP001500063">
    <property type="component" value="Unassembled WGS sequence"/>
</dbReference>
<evidence type="ECO:0000256" key="3">
    <source>
        <dbReference type="ARBA" id="ARBA00022723"/>
    </source>
</evidence>